<protein>
    <submittedName>
        <fullName evidence="3">Uncharacterized protein</fullName>
    </submittedName>
</protein>
<proteinExistence type="predicted"/>
<evidence type="ECO:0000313" key="4">
    <source>
        <dbReference type="Proteomes" id="UP001498398"/>
    </source>
</evidence>
<evidence type="ECO:0000256" key="1">
    <source>
        <dbReference type="SAM" id="SignalP"/>
    </source>
</evidence>
<accession>A0ABR1IVT5</accession>
<organism evidence="3 4">
    <name type="scientific">Marasmiellus scandens</name>
    <dbReference type="NCBI Taxonomy" id="2682957"/>
    <lineage>
        <taxon>Eukaryota</taxon>
        <taxon>Fungi</taxon>
        <taxon>Dikarya</taxon>
        <taxon>Basidiomycota</taxon>
        <taxon>Agaricomycotina</taxon>
        <taxon>Agaricomycetes</taxon>
        <taxon>Agaricomycetidae</taxon>
        <taxon>Agaricales</taxon>
        <taxon>Marasmiineae</taxon>
        <taxon>Omphalotaceae</taxon>
        <taxon>Marasmiellus</taxon>
    </lineage>
</organism>
<dbReference type="EMBL" id="JBANRG010000129">
    <property type="protein sequence ID" value="KAK7434237.1"/>
    <property type="molecule type" value="Genomic_DNA"/>
</dbReference>
<reference evidence="3 4" key="1">
    <citation type="submission" date="2024-01" db="EMBL/GenBank/DDBJ databases">
        <title>A draft genome for the cacao thread blight pathogen Marasmiellus scandens.</title>
        <authorList>
            <person name="Baruah I.K."/>
            <person name="Leung J."/>
            <person name="Bukari Y."/>
            <person name="Amoako-Attah I."/>
            <person name="Meinhardt L.W."/>
            <person name="Bailey B.A."/>
            <person name="Cohen S.P."/>
        </authorList>
    </citation>
    <scope>NUCLEOTIDE SEQUENCE [LARGE SCALE GENOMIC DNA]</scope>
    <source>
        <strain evidence="3 4">GH-19</strain>
    </source>
</reference>
<evidence type="ECO:0000313" key="3">
    <source>
        <dbReference type="EMBL" id="KAK7442447.1"/>
    </source>
</evidence>
<feature type="chain" id="PRO_5045031486" evidence="1">
    <location>
        <begin position="22"/>
        <end position="143"/>
    </location>
</feature>
<feature type="signal peptide" evidence="1">
    <location>
        <begin position="1"/>
        <end position="21"/>
    </location>
</feature>
<keyword evidence="4" id="KW-1185">Reference proteome</keyword>
<comment type="caution">
    <text evidence="3">The sequence shown here is derived from an EMBL/GenBank/DDBJ whole genome shotgun (WGS) entry which is preliminary data.</text>
</comment>
<gene>
    <name evidence="3" type="ORF">VKT23_016044</name>
    <name evidence="2" type="ORF">VKT23_020287</name>
</gene>
<evidence type="ECO:0000313" key="2">
    <source>
        <dbReference type="EMBL" id="KAK7434237.1"/>
    </source>
</evidence>
<dbReference type="Proteomes" id="UP001498398">
    <property type="component" value="Unassembled WGS sequence"/>
</dbReference>
<sequence>MRFTFSTLISTIAAATSLVGASQIVARQQAAQFGDVSVTPCPFTGGQDVTITYNATTAAAAGHQPQFLDFFIQGKFSDTGNLTPRILLQRNDFGADQVIFTLDTTIPEPINNLGASDWNVLAMITFEQGGLLESGGVFSFCPQ</sequence>
<dbReference type="EMBL" id="JBANRG010000058">
    <property type="protein sequence ID" value="KAK7442447.1"/>
    <property type="molecule type" value="Genomic_DNA"/>
</dbReference>
<keyword evidence="1" id="KW-0732">Signal</keyword>
<name>A0ABR1IVT5_9AGAR</name>